<dbReference type="InterPro" id="IPR027417">
    <property type="entry name" value="P-loop_NTPase"/>
</dbReference>
<dbReference type="Pfam" id="PF10442">
    <property type="entry name" value="FIST_C"/>
    <property type="match status" value="1"/>
</dbReference>
<feature type="region of interest" description="Disordered" evidence="1">
    <location>
        <begin position="392"/>
        <end position="421"/>
    </location>
</feature>
<dbReference type="SMART" id="SM01204">
    <property type="entry name" value="FIST_C"/>
    <property type="match status" value="1"/>
</dbReference>
<dbReference type="PANTHER" id="PTHR40252">
    <property type="entry name" value="BLR0328 PROTEIN"/>
    <property type="match status" value="1"/>
</dbReference>
<evidence type="ECO:0000313" key="3">
    <source>
        <dbReference type="EMBL" id="CAE8592941.1"/>
    </source>
</evidence>
<evidence type="ECO:0000313" key="4">
    <source>
        <dbReference type="Proteomes" id="UP000654075"/>
    </source>
</evidence>
<dbReference type="SUPFAM" id="SSF52540">
    <property type="entry name" value="P-loop containing nucleoside triphosphate hydrolases"/>
    <property type="match status" value="1"/>
</dbReference>
<accession>A0A813DU92</accession>
<keyword evidence="4" id="KW-1185">Reference proteome</keyword>
<dbReference type="Gene3D" id="3.40.50.300">
    <property type="entry name" value="P-loop containing nucleotide triphosphate hydrolases"/>
    <property type="match status" value="1"/>
</dbReference>
<evidence type="ECO:0000259" key="2">
    <source>
        <dbReference type="SMART" id="SM01204"/>
    </source>
</evidence>
<gene>
    <name evidence="3" type="ORF">PGLA1383_LOCUS11556</name>
</gene>
<evidence type="ECO:0000256" key="1">
    <source>
        <dbReference type="SAM" id="MobiDB-lite"/>
    </source>
</evidence>
<dbReference type="OrthoDB" id="347435at2759"/>
<dbReference type="Proteomes" id="UP000654075">
    <property type="component" value="Unassembled WGS sequence"/>
</dbReference>
<dbReference type="InterPro" id="IPR013702">
    <property type="entry name" value="FIST_domain_N"/>
</dbReference>
<feature type="domain" description="FIST C-domain" evidence="2">
    <location>
        <begin position="723"/>
        <end position="877"/>
    </location>
</feature>
<dbReference type="InterPro" id="IPR019494">
    <property type="entry name" value="FIST_C"/>
</dbReference>
<dbReference type="AlphaFoldDB" id="A0A813DU92"/>
<name>A0A813DU92_POLGL</name>
<proteinExistence type="predicted"/>
<sequence length="897" mass="94289">MQRRTGSSNNLTSLARNALGTNLGALLDARRDLRADLLEDPLELTTFGVSASNVGEVLETRLRLLEQVRDKISASTASAAVNEQPLATLGLSSVDLWKGYIPLACLLLEKWQAHKASSGEEGGAFVLGINAGPGSGKSTLVQVLLFLLSASSDRPLKVAQISSDDLYLGLEARQARHISSRLDPASLDPTLFDLVARLKHSTADSPPIELPRFNKGKDDREATGTVVSGAFDLVLYEGWRVGVQPGQLNGSAFDYTALNDPIDFLLYIDADPTHVFEWKLESTMRDHCREHPNTPWTDAHVEKLKAAWDLWIEPFILQHEKPLAQQGGSADAVFAKDASHNITKIDLKSTLKSFYDAHLASAPTQARAASALVGAFGRASLAPLLLKQASARFPSSSPSPSPPPKSLASSSPSPSEEDSWPEAGVSFDAFVDTARQLIEASGELPQIGWHRFVTSSATAHLSGKENSRFKLNAGCLVNGSFKCASVAIQGDCADALSNLVDSLAGAPPTFVMVYTTDPDTIRRVNAACQADPRFQAAVAQACTTCLGSLTSSSNTGVPSSLFGIHDPSGVYTGAGAGVAATEEDGSAPGAGAWKTAAQAVAAEALEAGVAAGASGVPLVLLHATPGHEEAVLEGIEAAVPGAQVFGGSAADNDGSFIADHWAVSSGRTVLQGRGVSVSLLWPTVPYAISLNCLHEAASDRHSARVSEVGDDGRQLISFDGRPAGQLYDEWTADDQADESEDQFATRTTLKPLARGVRDQAAGVQRFFPVHPHKSRSSDQSLGLFAAVSVGDTLTTLSGTRESIVDAVNVAVHRTRGRLTGSVSGALAIYCAGCGLELARSESSSGSSLTSISNEIRTALPGSTPFAAALTYGEQGPLLNEGNTHANLMFNLLLFGIQ</sequence>
<reference evidence="3" key="1">
    <citation type="submission" date="2021-02" db="EMBL/GenBank/DDBJ databases">
        <authorList>
            <person name="Dougan E. K."/>
            <person name="Rhodes N."/>
            <person name="Thang M."/>
            <person name="Chan C."/>
        </authorList>
    </citation>
    <scope>NUCLEOTIDE SEQUENCE</scope>
</reference>
<comment type="caution">
    <text evidence="3">The sequence shown here is derived from an EMBL/GenBank/DDBJ whole genome shotgun (WGS) entry which is preliminary data.</text>
</comment>
<dbReference type="PANTHER" id="PTHR40252:SF2">
    <property type="entry name" value="BLR0328 PROTEIN"/>
    <property type="match status" value="1"/>
</dbReference>
<organism evidence="3 4">
    <name type="scientific">Polarella glacialis</name>
    <name type="common">Dinoflagellate</name>
    <dbReference type="NCBI Taxonomy" id="89957"/>
    <lineage>
        <taxon>Eukaryota</taxon>
        <taxon>Sar</taxon>
        <taxon>Alveolata</taxon>
        <taxon>Dinophyceae</taxon>
        <taxon>Suessiales</taxon>
        <taxon>Suessiaceae</taxon>
        <taxon>Polarella</taxon>
    </lineage>
</organism>
<dbReference type="Pfam" id="PF08495">
    <property type="entry name" value="FIST"/>
    <property type="match status" value="1"/>
</dbReference>
<dbReference type="EMBL" id="CAJNNV010005991">
    <property type="protein sequence ID" value="CAE8592941.1"/>
    <property type="molecule type" value="Genomic_DNA"/>
</dbReference>
<protein>
    <recommendedName>
        <fullName evidence="2">FIST C-domain domain-containing protein</fullName>
    </recommendedName>
</protein>